<reference evidence="2 3" key="1">
    <citation type="submission" date="2018-06" db="EMBL/GenBank/DDBJ databases">
        <authorList>
            <consortium name="Pathogen Informatics"/>
            <person name="Doyle S."/>
        </authorList>
    </citation>
    <scope>NUCLEOTIDE SEQUENCE [LARGE SCALE GENOMIC DNA]</scope>
    <source>
        <strain evidence="2 3">NCTC11842</strain>
    </source>
</reference>
<dbReference type="Proteomes" id="UP000250443">
    <property type="component" value="Unassembled WGS sequence"/>
</dbReference>
<dbReference type="EMBL" id="UAUF01000012">
    <property type="protein sequence ID" value="SPZ07780.1"/>
    <property type="molecule type" value="Genomic_DNA"/>
</dbReference>
<organism evidence="2 3">
    <name type="scientific">Pseudomonas luteola</name>
    <dbReference type="NCBI Taxonomy" id="47886"/>
    <lineage>
        <taxon>Bacteria</taxon>
        <taxon>Pseudomonadati</taxon>
        <taxon>Pseudomonadota</taxon>
        <taxon>Gammaproteobacteria</taxon>
        <taxon>Pseudomonadales</taxon>
        <taxon>Pseudomonadaceae</taxon>
        <taxon>Pseudomonas</taxon>
    </lineage>
</organism>
<evidence type="ECO:0000313" key="2">
    <source>
        <dbReference type="EMBL" id="SPZ07780.1"/>
    </source>
</evidence>
<accession>A0A2X2EM78</accession>
<proteinExistence type="predicted"/>
<evidence type="ECO:0000256" key="1">
    <source>
        <dbReference type="SAM" id="MobiDB-lite"/>
    </source>
</evidence>
<protein>
    <submittedName>
        <fullName evidence="2">Uncharacterized protein</fullName>
    </submittedName>
</protein>
<name>A0A2X2EM78_PSELU</name>
<gene>
    <name evidence="2" type="ORF">NCTC11842_02500</name>
</gene>
<dbReference type="AlphaFoldDB" id="A0A2X2EM78"/>
<evidence type="ECO:0000313" key="3">
    <source>
        <dbReference type="Proteomes" id="UP000250443"/>
    </source>
</evidence>
<sequence>MPETDHINPDQIDVDPEIQPNPKEAPVPLESDEEAENK</sequence>
<feature type="region of interest" description="Disordered" evidence="1">
    <location>
        <begin position="1"/>
        <end position="38"/>
    </location>
</feature>